<gene>
    <name evidence="2" type="ORF">HRI_001515800</name>
</gene>
<comment type="caution">
    <text evidence="2">The sequence shown here is derived from an EMBL/GenBank/DDBJ whole genome shotgun (WGS) entry which is preliminary data.</text>
</comment>
<evidence type="ECO:0000313" key="3">
    <source>
        <dbReference type="Proteomes" id="UP001165190"/>
    </source>
</evidence>
<reference evidence="2" key="1">
    <citation type="submission" date="2023-05" db="EMBL/GenBank/DDBJ databases">
        <title>Genome and transcriptome analyses reveal genes involved in the formation of fine ridges on petal epidermal cells in Hibiscus trionum.</title>
        <authorList>
            <person name="Koshimizu S."/>
            <person name="Masuda S."/>
            <person name="Ishii T."/>
            <person name="Shirasu K."/>
            <person name="Hoshino A."/>
            <person name="Arita M."/>
        </authorList>
    </citation>
    <scope>NUCLEOTIDE SEQUENCE</scope>
    <source>
        <strain evidence="2">Hamamatsu line</strain>
    </source>
</reference>
<proteinExistence type="predicted"/>
<sequence length="66" mass="7438">MHKFRFNLLKKLRMLPSQSEDVEGSTASKGNKSSDVSSSTDTQLRPHHTPENNKPLSVLSNWLNSE</sequence>
<organism evidence="2 3">
    <name type="scientific">Hibiscus trionum</name>
    <name type="common">Flower of an hour</name>
    <dbReference type="NCBI Taxonomy" id="183268"/>
    <lineage>
        <taxon>Eukaryota</taxon>
        <taxon>Viridiplantae</taxon>
        <taxon>Streptophyta</taxon>
        <taxon>Embryophyta</taxon>
        <taxon>Tracheophyta</taxon>
        <taxon>Spermatophyta</taxon>
        <taxon>Magnoliopsida</taxon>
        <taxon>eudicotyledons</taxon>
        <taxon>Gunneridae</taxon>
        <taxon>Pentapetalae</taxon>
        <taxon>rosids</taxon>
        <taxon>malvids</taxon>
        <taxon>Malvales</taxon>
        <taxon>Malvaceae</taxon>
        <taxon>Malvoideae</taxon>
        <taxon>Hibiscus</taxon>
    </lineage>
</organism>
<evidence type="ECO:0000313" key="2">
    <source>
        <dbReference type="EMBL" id="GMI78465.1"/>
    </source>
</evidence>
<dbReference type="EMBL" id="BSYR01000016">
    <property type="protein sequence ID" value="GMI78465.1"/>
    <property type="molecule type" value="Genomic_DNA"/>
</dbReference>
<dbReference type="AlphaFoldDB" id="A0A9W7HIP1"/>
<evidence type="ECO:0000256" key="1">
    <source>
        <dbReference type="SAM" id="MobiDB-lite"/>
    </source>
</evidence>
<feature type="compositionally biased region" description="Polar residues" evidence="1">
    <location>
        <begin position="52"/>
        <end position="66"/>
    </location>
</feature>
<dbReference type="OrthoDB" id="7537227at2759"/>
<accession>A0A9W7HIP1</accession>
<protein>
    <submittedName>
        <fullName evidence="2">Uncharacterized protein</fullName>
    </submittedName>
</protein>
<dbReference type="Proteomes" id="UP001165190">
    <property type="component" value="Unassembled WGS sequence"/>
</dbReference>
<feature type="region of interest" description="Disordered" evidence="1">
    <location>
        <begin position="15"/>
        <end position="66"/>
    </location>
</feature>
<feature type="compositionally biased region" description="Low complexity" evidence="1">
    <location>
        <begin position="33"/>
        <end position="42"/>
    </location>
</feature>
<keyword evidence="3" id="KW-1185">Reference proteome</keyword>
<name>A0A9W7HIP1_HIBTR</name>